<dbReference type="InterPro" id="IPR009000">
    <property type="entry name" value="Transl_B-barrel_sf"/>
</dbReference>
<evidence type="ECO:0000256" key="3">
    <source>
        <dbReference type="ARBA" id="ARBA00022723"/>
    </source>
</evidence>
<dbReference type="PROSITE" id="PS50860">
    <property type="entry name" value="AA_TRNA_LIGASE_II_ALA"/>
    <property type="match status" value="1"/>
</dbReference>
<evidence type="ECO:0000256" key="2">
    <source>
        <dbReference type="ARBA" id="ARBA00004496"/>
    </source>
</evidence>
<gene>
    <name evidence="7" type="ORF">NDK47_13335</name>
</gene>
<dbReference type="PANTHER" id="PTHR43462:SF1">
    <property type="entry name" value="ALANYL-TRNA EDITING PROTEIN AARSD1"/>
    <property type="match status" value="1"/>
</dbReference>
<dbReference type="InterPro" id="IPR051335">
    <property type="entry name" value="Alanyl-tRNA_Editing_Enzymes"/>
</dbReference>
<evidence type="ECO:0000256" key="5">
    <source>
        <dbReference type="SAM" id="Coils"/>
    </source>
</evidence>
<dbReference type="SUPFAM" id="SSF55186">
    <property type="entry name" value="ThrRS/AlaRS common domain"/>
    <property type="match status" value="1"/>
</dbReference>
<protein>
    <submittedName>
        <fullName evidence="7">DHHA1 domain-containing protein</fullName>
    </submittedName>
</protein>
<organism evidence="7 8">
    <name type="scientific">Brevibacillus ruminantium</name>
    <dbReference type="NCBI Taxonomy" id="2950604"/>
    <lineage>
        <taxon>Bacteria</taxon>
        <taxon>Bacillati</taxon>
        <taxon>Bacillota</taxon>
        <taxon>Bacilli</taxon>
        <taxon>Bacillales</taxon>
        <taxon>Paenibacillaceae</taxon>
        <taxon>Brevibacillus</taxon>
    </lineage>
</organism>
<dbReference type="Gene3D" id="2.40.30.130">
    <property type="match status" value="1"/>
</dbReference>
<dbReference type="InterPro" id="IPR018165">
    <property type="entry name" value="Ala-tRNA-synth_IIc_core"/>
</dbReference>
<dbReference type="SMART" id="SM00863">
    <property type="entry name" value="tRNA_SAD"/>
    <property type="match status" value="1"/>
</dbReference>
<evidence type="ECO:0000259" key="6">
    <source>
        <dbReference type="PROSITE" id="PS50860"/>
    </source>
</evidence>
<feature type="coiled-coil region" evidence="5">
    <location>
        <begin position="261"/>
        <end position="295"/>
    </location>
</feature>
<evidence type="ECO:0000313" key="7">
    <source>
        <dbReference type="EMBL" id="USG68416.1"/>
    </source>
</evidence>
<keyword evidence="3" id="KW-0479">Metal-binding</keyword>
<comment type="subcellular location">
    <subcellularLocation>
        <location evidence="2">Cytoplasm</location>
    </subcellularLocation>
</comment>
<dbReference type="Gene3D" id="3.10.310.40">
    <property type="match status" value="1"/>
</dbReference>
<dbReference type="Pfam" id="PF02272">
    <property type="entry name" value="DHHA1"/>
    <property type="match status" value="1"/>
</dbReference>
<dbReference type="PANTHER" id="PTHR43462">
    <property type="entry name" value="ALANYL-TRNA EDITING PROTEIN"/>
    <property type="match status" value="1"/>
</dbReference>
<dbReference type="InterPro" id="IPR003156">
    <property type="entry name" value="DHHA1_dom"/>
</dbReference>
<dbReference type="EMBL" id="CP098755">
    <property type="protein sequence ID" value="USG68416.1"/>
    <property type="molecule type" value="Genomic_DNA"/>
</dbReference>
<dbReference type="Gene3D" id="3.30.980.10">
    <property type="entry name" value="Threonyl-trna Synthetase, Chain A, domain 2"/>
    <property type="match status" value="1"/>
</dbReference>
<reference evidence="7" key="1">
    <citation type="submission" date="2022-06" db="EMBL/GenBank/DDBJ databases">
        <title>Genome sequencing of Brevibacillus sp. BB3-R1.</title>
        <authorList>
            <person name="Heo J."/>
            <person name="Lee D."/>
            <person name="Won M."/>
            <person name="Han B.-H."/>
            <person name="Hong S.-B."/>
            <person name="Kwon S.-W."/>
        </authorList>
    </citation>
    <scope>NUCLEOTIDE SEQUENCE</scope>
    <source>
        <strain evidence="7">BB3-R1</strain>
    </source>
</reference>
<dbReference type="InterPro" id="IPR018163">
    <property type="entry name" value="Thr/Ala-tRNA-synth_IIc_edit"/>
</dbReference>
<comment type="cofactor">
    <cofactor evidence="1">
        <name>Zn(2+)</name>
        <dbReference type="ChEBI" id="CHEBI:29105"/>
    </cofactor>
</comment>
<sequence>MDDKLYYQDAYLQSFEAEIVKRGAEENGQPYVVLTQTAFYPTGGGQPCDLGTLGNRQVTDVEEVAGEIRHRLDAPIAEDVTKVAGQIDWERRFDLMQQHAGQHILSASFIEIAGAQTVAFHLGREHVTIDVELDTLAAELAERVERLANQIVMENRPIEARFVTEEELAQLPLTKQPTVTENIRVVMIKDFDYNPCGGTHPHTTGEVGPIKIIGWERHRGNIRVQFVCGARAFADYSRKQKLLQDLMRLLGTSESEACEVLGRLLTEKEALKEALQQKEMELLSLEAERLRKESEGLGGNLRLVLTSFAGRSMQELQQLARAITSQDAKAIVLFATTGEKLQLVFARGTDVTVEMNQLVKETLPLIDGKGGGSPSMAQGGGAATLPVDDLLSHARGLLLAKIEG</sequence>
<evidence type="ECO:0000256" key="4">
    <source>
        <dbReference type="ARBA" id="ARBA00022833"/>
    </source>
</evidence>
<keyword evidence="4" id="KW-0862">Zinc</keyword>
<feature type="domain" description="Alanyl-transfer RNA synthetases family profile" evidence="6">
    <location>
        <begin position="1"/>
        <end position="238"/>
    </location>
</feature>
<dbReference type="SUPFAM" id="SSF50447">
    <property type="entry name" value="Translation proteins"/>
    <property type="match status" value="1"/>
</dbReference>
<keyword evidence="5" id="KW-0175">Coiled coil</keyword>
<proteinExistence type="predicted"/>
<dbReference type="Proteomes" id="UP001056500">
    <property type="component" value="Chromosome"/>
</dbReference>
<evidence type="ECO:0000256" key="1">
    <source>
        <dbReference type="ARBA" id="ARBA00001947"/>
    </source>
</evidence>
<name>A0ABY4WNT0_9BACL</name>
<evidence type="ECO:0000313" key="8">
    <source>
        <dbReference type="Proteomes" id="UP001056500"/>
    </source>
</evidence>
<dbReference type="InterPro" id="IPR012947">
    <property type="entry name" value="tRNA_SAD"/>
</dbReference>
<accession>A0ABY4WNT0</accession>
<keyword evidence="8" id="KW-1185">Reference proteome</keyword>
<dbReference type="Pfam" id="PF07973">
    <property type="entry name" value="tRNA_SAD"/>
    <property type="match status" value="1"/>
</dbReference>